<dbReference type="STRING" id="1294273.roselon_01037"/>
<sequence>MDVTRLLTRVGRGALSGIDRVELAYAEQLLTETPKARFLCRTTRGYLLLGPDGAACLLSMVKGDTPLGQADAWSRWTGRGQRPRHRAEAALRPFALDRSAHGALARLLARQRVKPIAYLNTGHSNLTRQTLAPLRSSGVRVAILVHDIIPIRHPEFGPPKQAGSFTIKLTNVASFADLVICNSHDTQRQLSDLWRGREPCPRTLVAHLGLTPMPRIAGVARDPARFVMLGTIEPRKNHALVLQAWRLLADSLPDTHMPELHIIGAPGWQSSRIIATIRAHPLFGRKIHLHGALPDTEVAAHLAAASALLYPSHAEGFGLPPIEALAQGALPICADLAVLREVLGQHVVYLTPNDAYPWSETIKKRISGNLTAPVGTVYDFPDWQDHFSLVASALGSKDAAEQEGTE</sequence>
<dbReference type="InterPro" id="IPR001296">
    <property type="entry name" value="Glyco_trans_1"/>
</dbReference>
<keyword evidence="2" id="KW-0808">Transferase</keyword>
<dbReference type="AlphaFoldDB" id="W8RQM3"/>
<dbReference type="SUPFAM" id="SSF53756">
    <property type="entry name" value="UDP-Glycosyltransferase/glycogen phosphorylase"/>
    <property type="match status" value="1"/>
</dbReference>
<dbReference type="eggNOG" id="COG0438">
    <property type="taxonomic scope" value="Bacteria"/>
</dbReference>
<dbReference type="PANTHER" id="PTHR46401">
    <property type="entry name" value="GLYCOSYLTRANSFERASE WBBK-RELATED"/>
    <property type="match status" value="1"/>
</dbReference>
<dbReference type="Proteomes" id="UP000019593">
    <property type="component" value="Chromosome"/>
</dbReference>
<name>W8RQM3_9RHOB</name>
<evidence type="ECO:0000259" key="1">
    <source>
        <dbReference type="Pfam" id="PF00534"/>
    </source>
</evidence>
<accession>W8RQM3</accession>
<feature type="domain" description="Glycosyl transferase family 1" evidence="1">
    <location>
        <begin position="220"/>
        <end position="366"/>
    </location>
</feature>
<dbReference type="EMBL" id="CP004372">
    <property type="protein sequence ID" value="AHM03434.1"/>
    <property type="molecule type" value="Genomic_DNA"/>
</dbReference>
<dbReference type="KEGG" id="red:roselon_01037"/>
<evidence type="ECO:0000313" key="2">
    <source>
        <dbReference type="EMBL" id="AHM03434.1"/>
    </source>
</evidence>
<proteinExistence type="predicted"/>
<organism evidence="2 3">
    <name type="scientific">Roseicyclus elongatus DSM 19469</name>
    <dbReference type="NCBI Taxonomy" id="1294273"/>
    <lineage>
        <taxon>Bacteria</taxon>
        <taxon>Pseudomonadati</taxon>
        <taxon>Pseudomonadota</taxon>
        <taxon>Alphaproteobacteria</taxon>
        <taxon>Rhodobacterales</taxon>
        <taxon>Roseobacteraceae</taxon>
        <taxon>Roseicyclus</taxon>
    </lineage>
</organism>
<gene>
    <name evidence="2" type="ORF">roselon_01037</name>
</gene>
<protein>
    <submittedName>
        <fullName evidence="2">Glycosyl transferase, group 1</fullName>
    </submittedName>
</protein>
<dbReference type="PANTHER" id="PTHR46401:SF9">
    <property type="entry name" value="MANNOSYLTRANSFERASE A"/>
    <property type="match status" value="1"/>
</dbReference>
<reference evidence="2 3" key="1">
    <citation type="submission" date="2013-03" db="EMBL/GenBank/DDBJ databases">
        <authorList>
            <person name="Fiebig A."/>
            <person name="Goeker M."/>
            <person name="Klenk H.-P.P."/>
        </authorList>
    </citation>
    <scope>NUCLEOTIDE SEQUENCE [LARGE SCALE GENOMIC DNA]</scope>
    <source>
        <strain evidence="3">DSM 19469</strain>
    </source>
</reference>
<dbReference type="Pfam" id="PF00534">
    <property type="entry name" value="Glycos_transf_1"/>
    <property type="match status" value="1"/>
</dbReference>
<dbReference type="GO" id="GO:0016757">
    <property type="term" value="F:glycosyltransferase activity"/>
    <property type="evidence" value="ECO:0007669"/>
    <property type="project" value="InterPro"/>
</dbReference>
<keyword evidence="3" id="KW-1185">Reference proteome</keyword>
<evidence type="ECO:0000313" key="3">
    <source>
        <dbReference type="Proteomes" id="UP000019593"/>
    </source>
</evidence>
<dbReference type="Gene3D" id="3.40.50.2000">
    <property type="entry name" value="Glycogen Phosphorylase B"/>
    <property type="match status" value="1"/>
</dbReference>
<dbReference type="HOGENOM" id="CLU_009583_34_0_5"/>